<organism evidence="2 3">
    <name type="scientific">Trifolium medium</name>
    <dbReference type="NCBI Taxonomy" id="97028"/>
    <lineage>
        <taxon>Eukaryota</taxon>
        <taxon>Viridiplantae</taxon>
        <taxon>Streptophyta</taxon>
        <taxon>Embryophyta</taxon>
        <taxon>Tracheophyta</taxon>
        <taxon>Spermatophyta</taxon>
        <taxon>Magnoliopsida</taxon>
        <taxon>eudicotyledons</taxon>
        <taxon>Gunneridae</taxon>
        <taxon>Pentapetalae</taxon>
        <taxon>rosids</taxon>
        <taxon>fabids</taxon>
        <taxon>Fabales</taxon>
        <taxon>Fabaceae</taxon>
        <taxon>Papilionoideae</taxon>
        <taxon>50 kb inversion clade</taxon>
        <taxon>NPAAA clade</taxon>
        <taxon>Hologalegina</taxon>
        <taxon>IRL clade</taxon>
        <taxon>Trifolieae</taxon>
        <taxon>Trifolium</taxon>
    </lineage>
</organism>
<reference evidence="2 3" key="1">
    <citation type="journal article" date="2018" name="Front. Plant Sci.">
        <title>Red Clover (Trifolium pratense) and Zigzag Clover (T. medium) - A Picture of Genomic Similarities and Differences.</title>
        <authorList>
            <person name="Dluhosova J."/>
            <person name="Istvanek J."/>
            <person name="Nedelnik J."/>
            <person name="Repkova J."/>
        </authorList>
    </citation>
    <scope>NUCLEOTIDE SEQUENCE [LARGE SCALE GENOMIC DNA]</scope>
    <source>
        <strain evidence="3">cv. 10/8</strain>
        <tissue evidence="2">Leaf</tissue>
    </source>
</reference>
<gene>
    <name evidence="2" type="ORF">A2U01_0005790</name>
</gene>
<proteinExistence type="predicted"/>
<keyword evidence="2" id="KW-0695">RNA-directed DNA polymerase</keyword>
<accession>A0A392MBS1</accession>
<comment type="caution">
    <text evidence="2">The sequence shown here is derived from an EMBL/GenBank/DDBJ whole genome shotgun (WGS) entry which is preliminary data.</text>
</comment>
<evidence type="ECO:0000259" key="1">
    <source>
        <dbReference type="Pfam" id="PF03372"/>
    </source>
</evidence>
<dbReference type="Proteomes" id="UP000265520">
    <property type="component" value="Unassembled WGS sequence"/>
</dbReference>
<name>A0A392MBS1_9FABA</name>
<evidence type="ECO:0000313" key="2">
    <source>
        <dbReference type="EMBL" id="MCH84952.1"/>
    </source>
</evidence>
<evidence type="ECO:0000313" key="3">
    <source>
        <dbReference type="Proteomes" id="UP000265520"/>
    </source>
</evidence>
<dbReference type="InterPro" id="IPR005135">
    <property type="entry name" value="Endo/exonuclease/phosphatase"/>
</dbReference>
<feature type="domain" description="Endonuclease/exonuclease/phosphatase" evidence="1">
    <location>
        <begin position="14"/>
        <end position="202"/>
    </location>
</feature>
<dbReference type="Pfam" id="PF03372">
    <property type="entry name" value="Exo_endo_phos"/>
    <property type="match status" value="1"/>
</dbReference>
<dbReference type="PANTHER" id="PTHR33710:SF64">
    <property type="entry name" value="ENDONUCLEASE_EXONUCLEASE_PHOSPHATASE DOMAIN-CONTAINING PROTEIN"/>
    <property type="match status" value="1"/>
</dbReference>
<feature type="non-terminal residue" evidence="2">
    <location>
        <position position="318"/>
    </location>
</feature>
<dbReference type="GO" id="GO:0003964">
    <property type="term" value="F:RNA-directed DNA polymerase activity"/>
    <property type="evidence" value="ECO:0007669"/>
    <property type="project" value="UniProtKB-KW"/>
</dbReference>
<dbReference type="Gene3D" id="3.60.10.10">
    <property type="entry name" value="Endonuclease/exonuclease/phosphatase"/>
    <property type="match status" value="1"/>
</dbReference>
<dbReference type="PANTHER" id="PTHR33710">
    <property type="entry name" value="BNAC02G09200D PROTEIN"/>
    <property type="match status" value="1"/>
</dbReference>
<keyword evidence="3" id="KW-1185">Reference proteome</keyword>
<dbReference type="InterPro" id="IPR036691">
    <property type="entry name" value="Endo/exonu/phosph_ase_sf"/>
</dbReference>
<sequence length="318" mass="37107">MVKKSMIRKMVKDEKVEFLAIQVTKLEEVSDALCYNIWGGEDCSWAFYPSVGNSGGILSIWRKSVSSLIFSFTGDGYVGVCLEWGVQKKRCFLVNVYSKCELSNKRRLWESILMSKGGFGGGAWCVIGDFNAVLHRDERRGINFQSPMDVSLESIEFNNFVSNMELLDLPVLGRKFTWFHPNGSSMSMIDRALVGNVDWGPRPFRFNNHWLQNDDFKRLVEDSWREQEVEGWMGFILKGKLKGLKTRIKLWNKEVYGGIDLKIKKLMEDIEELDVRGELGIMNEEDMRQRKHKFRDLWHLWKSKESVLLQRARGRWLR</sequence>
<keyword evidence="2" id="KW-0548">Nucleotidyltransferase</keyword>
<dbReference type="EMBL" id="LXQA010007663">
    <property type="protein sequence ID" value="MCH84952.1"/>
    <property type="molecule type" value="Genomic_DNA"/>
</dbReference>
<dbReference type="SUPFAM" id="SSF56219">
    <property type="entry name" value="DNase I-like"/>
    <property type="match status" value="1"/>
</dbReference>
<dbReference type="AlphaFoldDB" id="A0A392MBS1"/>
<keyword evidence="2" id="KW-0808">Transferase</keyword>
<protein>
    <submittedName>
        <fullName evidence="2">LINE-1 reverse transcriptase like</fullName>
    </submittedName>
</protein>